<protein>
    <submittedName>
        <fullName evidence="2">Uncharacterized protein</fullName>
    </submittedName>
</protein>
<organism evidence="1 2">
    <name type="scientific">Panagrolaimus sp. ES5</name>
    <dbReference type="NCBI Taxonomy" id="591445"/>
    <lineage>
        <taxon>Eukaryota</taxon>
        <taxon>Metazoa</taxon>
        <taxon>Ecdysozoa</taxon>
        <taxon>Nematoda</taxon>
        <taxon>Chromadorea</taxon>
        <taxon>Rhabditida</taxon>
        <taxon>Tylenchina</taxon>
        <taxon>Panagrolaimomorpha</taxon>
        <taxon>Panagrolaimoidea</taxon>
        <taxon>Panagrolaimidae</taxon>
        <taxon>Panagrolaimus</taxon>
    </lineage>
</organism>
<name>A0AC34GKC1_9BILA</name>
<evidence type="ECO:0000313" key="2">
    <source>
        <dbReference type="WBParaSite" id="ES5_v2.g29970.t1"/>
    </source>
</evidence>
<reference evidence="2" key="1">
    <citation type="submission" date="2022-11" db="UniProtKB">
        <authorList>
            <consortium name="WormBaseParasite"/>
        </authorList>
    </citation>
    <scope>IDENTIFICATION</scope>
</reference>
<proteinExistence type="predicted"/>
<evidence type="ECO:0000313" key="1">
    <source>
        <dbReference type="Proteomes" id="UP000887579"/>
    </source>
</evidence>
<sequence length="126" mass="12077">MIAELFGFLFIVFHLTLVISTIGFGVTECCKKKKTDTATGAVPAAAPTPGSEGTPATPDAAPSNAAAPAAADGPKVPAAGGIAGTHDPNYQTLAGMGQECFGADKAGGGGAAAPAPAADGPKVPTA</sequence>
<dbReference type="Proteomes" id="UP000887579">
    <property type="component" value="Unplaced"/>
</dbReference>
<dbReference type="WBParaSite" id="ES5_v2.g29970.t1">
    <property type="protein sequence ID" value="ES5_v2.g29970.t1"/>
    <property type="gene ID" value="ES5_v2.g29970"/>
</dbReference>
<accession>A0AC34GKC1</accession>